<dbReference type="InterPro" id="IPR003615">
    <property type="entry name" value="HNH_nuc"/>
</dbReference>
<evidence type="ECO:0000259" key="1">
    <source>
        <dbReference type="Pfam" id="PF13391"/>
    </source>
</evidence>
<feature type="domain" description="HNH nuclease" evidence="1">
    <location>
        <begin position="242"/>
        <end position="295"/>
    </location>
</feature>
<proteinExistence type="predicted"/>
<dbReference type="EMBL" id="AP018113">
    <property type="protein sequence ID" value="BAX64006.1"/>
    <property type="molecule type" value="Genomic_DNA"/>
</dbReference>
<dbReference type="Proteomes" id="UP000218432">
    <property type="component" value="Chromosome 3"/>
</dbReference>
<evidence type="ECO:0000313" key="3">
    <source>
        <dbReference type="Proteomes" id="UP000218432"/>
    </source>
</evidence>
<dbReference type="AlphaFoldDB" id="A0A1Y1BXX7"/>
<organism evidence="2 3">
    <name type="scientific">Burkholderia stabilis</name>
    <dbReference type="NCBI Taxonomy" id="95485"/>
    <lineage>
        <taxon>Bacteria</taxon>
        <taxon>Pseudomonadati</taxon>
        <taxon>Pseudomonadota</taxon>
        <taxon>Betaproteobacteria</taxon>
        <taxon>Burkholderiales</taxon>
        <taxon>Burkholderiaceae</taxon>
        <taxon>Burkholderia</taxon>
        <taxon>Burkholderia cepacia complex</taxon>
    </lineage>
</organism>
<protein>
    <recommendedName>
        <fullName evidence="1">HNH nuclease domain-containing protein</fullName>
    </recommendedName>
</protein>
<name>A0A1Y1BXX7_9BURK</name>
<evidence type="ECO:0000313" key="2">
    <source>
        <dbReference type="EMBL" id="BAX64006.1"/>
    </source>
</evidence>
<dbReference type="Pfam" id="PF13391">
    <property type="entry name" value="HNH_2"/>
    <property type="match status" value="1"/>
</dbReference>
<gene>
    <name evidence="2" type="ORF">BSFP_068790</name>
</gene>
<reference evidence="2 3" key="1">
    <citation type="journal article" date="2017" name="Genome Announc.">
        <title>Complete Genome Sequence of Burkholderia stabilis FERMP-21014.</title>
        <authorList>
            <person name="Konishi K."/>
            <person name="Kumagai T."/>
            <person name="Sakasegawa S."/>
            <person name="Tamura T."/>
        </authorList>
    </citation>
    <scope>NUCLEOTIDE SEQUENCE [LARGE SCALE GENOMIC DNA]</scope>
    <source>
        <strain evidence="2 3">FERMP-21014</strain>
    </source>
</reference>
<sequence>MPLAIPPCPTEKEPVRVLLERAGLNVDSWAFTKDGEPIENPNNNIGRNTSWAFVGEDNEPVVLCLWYDSPGMCWDETPAPIYRGNEYQYQRKLKEMLRLKYGPEGEKRLKTKIARSSQLHNAVWEARGGSREVRLLLVDGDTVPIEESADRASTVSARSLDPGVWFVHEFDGVTGNYTLVRGIRPVRIEANADDLVDADEWEPEFLEIVGALDSTVRDAIIKARIGQGKFRNALLERWEGSCSVTGISHQGILIASHIKPWSHCESKYERWSPANGLLLTPNLDKLFDSGLISFDDDFRMLVSPQLKSGVGAKMNAHSSERLRRRDFHDTRPFLAWHRKHYGFDN</sequence>
<accession>A0A1Y1BXX7</accession>